<dbReference type="InterPro" id="IPR003593">
    <property type="entry name" value="AAA+_ATPase"/>
</dbReference>
<reference evidence="11 12" key="1">
    <citation type="journal article" date="2019" name="Nat. Med.">
        <title>A library of human gut bacterial isolates paired with longitudinal multiomics data enables mechanistic microbiome research.</title>
        <authorList>
            <person name="Poyet M."/>
            <person name="Groussin M."/>
            <person name="Gibbons S.M."/>
            <person name="Avila-Pacheco J."/>
            <person name="Jiang X."/>
            <person name="Kearney S.M."/>
            <person name="Perrotta A.R."/>
            <person name="Berdy B."/>
            <person name="Zhao S."/>
            <person name="Lieberman T.D."/>
            <person name="Swanson P.K."/>
            <person name="Smith M."/>
            <person name="Roesemann S."/>
            <person name="Alexander J.E."/>
            <person name="Rich S.A."/>
            <person name="Livny J."/>
            <person name="Vlamakis H."/>
            <person name="Clish C."/>
            <person name="Bullock K."/>
            <person name="Deik A."/>
            <person name="Scott J."/>
            <person name="Pierce K.A."/>
            <person name="Xavier R.J."/>
            <person name="Alm E.J."/>
        </authorList>
    </citation>
    <scope>NUCLEOTIDE SEQUENCE [LARGE SCALE GENOMIC DNA]</scope>
    <source>
        <strain evidence="9 11">BIOML-A4</strain>
        <strain evidence="10 12">BIOML-A5</strain>
    </source>
</reference>
<dbReference type="InterPro" id="IPR036640">
    <property type="entry name" value="ABC1_TM_sf"/>
</dbReference>
<keyword evidence="6 7" id="KW-0472">Membrane</keyword>
<dbReference type="AlphaFoldDB" id="A0A6N7S900"/>
<feature type="transmembrane region" description="Helical" evidence="7">
    <location>
        <begin position="287"/>
        <end position="310"/>
    </location>
</feature>
<keyword evidence="3" id="KW-0547">Nucleotide-binding</keyword>
<dbReference type="PANTHER" id="PTHR24221:SF646">
    <property type="entry name" value="HAEMOLYSIN SECRETION ATP-BINDING PROTEIN"/>
    <property type="match status" value="1"/>
</dbReference>
<comment type="subcellular location">
    <subcellularLocation>
        <location evidence="1">Cell membrane</location>
        <topology evidence="1">Multi-pass membrane protein</topology>
    </subcellularLocation>
</comment>
<dbReference type="GO" id="GO:0005886">
    <property type="term" value="C:plasma membrane"/>
    <property type="evidence" value="ECO:0007669"/>
    <property type="project" value="UniProtKB-SubCell"/>
</dbReference>
<dbReference type="GO" id="GO:0016887">
    <property type="term" value="F:ATP hydrolysis activity"/>
    <property type="evidence" value="ECO:0007669"/>
    <property type="project" value="InterPro"/>
</dbReference>
<keyword evidence="2 7" id="KW-0812">Transmembrane</keyword>
<dbReference type="Pfam" id="PF00005">
    <property type="entry name" value="ABC_tran"/>
    <property type="match status" value="1"/>
</dbReference>
<dbReference type="SMART" id="SM00382">
    <property type="entry name" value="AAA"/>
    <property type="match status" value="1"/>
</dbReference>
<keyword evidence="4 9" id="KW-0067">ATP-binding</keyword>
<evidence type="ECO:0000256" key="1">
    <source>
        <dbReference type="ARBA" id="ARBA00004651"/>
    </source>
</evidence>
<evidence type="ECO:0000313" key="12">
    <source>
        <dbReference type="Proteomes" id="UP000480929"/>
    </source>
</evidence>
<evidence type="ECO:0000256" key="4">
    <source>
        <dbReference type="ARBA" id="ARBA00022840"/>
    </source>
</evidence>
<dbReference type="GO" id="GO:0005524">
    <property type="term" value="F:ATP binding"/>
    <property type="evidence" value="ECO:0007669"/>
    <property type="project" value="UniProtKB-KW"/>
</dbReference>
<dbReference type="Proteomes" id="UP000433575">
    <property type="component" value="Unassembled WGS sequence"/>
</dbReference>
<evidence type="ECO:0000313" key="9">
    <source>
        <dbReference type="EMBL" id="MSA90095.1"/>
    </source>
</evidence>
<dbReference type="RefSeq" id="WP_154239242.1">
    <property type="nucleotide sequence ID" value="NZ_CALJPI010000012.1"/>
</dbReference>
<evidence type="ECO:0000256" key="5">
    <source>
        <dbReference type="ARBA" id="ARBA00022989"/>
    </source>
</evidence>
<feature type="transmembrane region" description="Helical" evidence="7">
    <location>
        <begin position="56"/>
        <end position="75"/>
    </location>
</feature>
<proteinExistence type="predicted"/>
<dbReference type="SUPFAM" id="SSF90123">
    <property type="entry name" value="ABC transporter transmembrane region"/>
    <property type="match status" value="1"/>
</dbReference>
<dbReference type="Gene3D" id="3.40.50.300">
    <property type="entry name" value="P-loop containing nucleotide triphosphate hydrolases"/>
    <property type="match status" value="1"/>
</dbReference>
<accession>A0A6N7S900</accession>
<comment type="caution">
    <text evidence="9">The sequence shown here is derived from an EMBL/GenBank/DDBJ whole genome shotgun (WGS) entry which is preliminary data.</text>
</comment>
<feature type="transmembrane region" description="Helical" evidence="7">
    <location>
        <begin position="24"/>
        <end position="50"/>
    </location>
</feature>
<evidence type="ECO:0000313" key="10">
    <source>
        <dbReference type="EMBL" id="MSC33825.1"/>
    </source>
</evidence>
<dbReference type="SUPFAM" id="SSF52540">
    <property type="entry name" value="P-loop containing nucleoside triphosphate hydrolases"/>
    <property type="match status" value="1"/>
</dbReference>
<dbReference type="InterPro" id="IPR003439">
    <property type="entry name" value="ABC_transporter-like_ATP-bd"/>
</dbReference>
<gene>
    <name evidence="10" type="ORF">GKD88_11910</name>
    <name evidence="9" type="ORF">GKE08_12240</name>
</gene>
<dbReference type="OrthoDB" id="2328604at2"/>
<keyword evidence="5 7" id="KW-1133">Transmembrane helix</keyword>
<dbReference type="EMBL" id="WKPJ01000020">
    <property type="protein sequence ID" value="MSA90095.1"/>
    <property type="molecule type" value="Genomic_DNA"/>
</dbReference>
<dbReference type="PROSITE" id="PS50893">
    <property type="entry name" value="ABC_TRANSPORTER_2"/>
    <property type="match status" value="1"/>
</dbReference>
<evidence type="ECO:0000313" key="11">
    <source>
        <dbReference type="Proteomes" id="UP000433575"/>
    </source>
</evidence>
<name>A0A6N7S900_9FIRM</name>
<feature type="domain" description="ABC transporter" evidence="8">
    <location>
        <begin position="345"/>
        <end position="585"/>
    </location>
</feature>
<protein>
    <submittedName>
        <fullName evidence="9">ATP-binding cassette domain-containing protein</fullName>
    </submittedName>
</protein>
<dbReference type="Gene3D" id="1.20.1560.10">
    <property type="entry name" value="ABC transporter type 1, transmembrane domain"/>
    <property type="match status" value="1"/>
</dbReference>
<organism evidence="9 11">
    <name type="scientific">Holdemania massiliensis</name>
    <dbReference type="NCBI Taxonomy" id="1468449"/>
    <lineage>
        <taxon>Bacteria</taxon>
        <taxon>Bacillati</taxon>
        <taxon>Bacillota</taxon>
        <taxon>Erysipelotrichia</taxon>
        <taxon>Erysipelotrichales</taxon>
        <taxon>Erysipelotrichaceae</taxon>
        <taxon>Holdemania</taxon>
    </lineage>
</organism>
<evidence type="ECO:0000256" key="7">
    <source>
        <dbReference type="SAM" id="Phobius"/>
    </source>
</evidence>
<evidence type="ECO:0000259" key="8">
    <source>
        <dbReference type="PROSITE" id="PS50893"/>
    </source>
</evidence>
<evidence type="ECO:0000256" key="6">
    <source>
        <dbReference type="ARBA" id="ARBA00023136"/>
    </source>
</evidence>
<dbReference type="Proteomes" id="UP000480929">
    <property type="component" value="Unassembled WGS sequence"/>
</dbReference>
<evidence type="ECO:0000256" key="3">
    <source>
        <dbReference type="ARBA" id="ARBA00022741"/>
    </source>
</evidence>
<dbReference type="GO" id="GO:0034040">
    <property type="term" value="F:ATPase-coupled lipid transmembrane transporter activity"/>
    <property type="evidence" value="ECO:0007669"/>
    <property type="project" value="TreeGrafter"/>
</dbReference>
<dbReference type="EMBL" id="WKPI01000022">
    <property type="protein sequence ID" value="MSC33825.1"/>
    <property type="molecule type" value="Genomic_DNA"/>
</dbReference>
<keyword evidence="12" id="KW-1185">Reference proteome</keyword>
<dbReference type="PANTHER" id="PTHR24221">
    <property type="entry name" value="ATP-BINDING CASSETTE SUB-FAMILY B"/>
    <property type="match status" value="1"/>
</dbReference>
<dbReference type="InterPro" id="IPR039421">
    <property type="entry name" value="Type_1_exporter"/>
</dbReference>
<dbReference type="InterPro" id="IPR027417">
    <property type="entry name" value="P-loop_NTPase"/>
</dbReference>
<feature type="transmembrane region" description="Helical" evidence="7">
    <location>
        <begin position="256"/>
        <end position="275"/>
    </location>
</feature>
<sequence>MKYSVRSSYHLVYSRMWKYDRKMIAYGIAEVIFSAVTPLMGVLMPSLIIACLEQNAGVSVLAAVCLGSFLIYGVIHGIQAFLENRSAMQFILYRLKNFWEEMFHSTLTRDYQKVESHETQTLMTKATESLSSNDHGLEGFCHHNIKLAVNIAGLVLYSLIIGVTNIQLICLLLGLSVIQYFVYFYARKKEEATLEESSQIIRSTWYLRKETYDVAAGKDIRLYGLRSWLADYYRKLNHRLEAIYGQVRKAYFGYDLAGVIIQVIRDLAAYSWLIFSLMQGMSIAQFVFLLGIIGGFSTWFSTISEMLALISNDLMRFSFYREYIDSGKSTISPEEVKDSAATLAVTFDHVSFRYDQKGEPVLDDFCLEIPAGQKVALVGINGAGKTTLVKLLCGLYTPDSGQIRLNGQPLTERNRESFQDQLAVVFQDAMVMSVTIAENVSGKPLDKTDREKVIFALKQANLWDKIKTLPNQELTFIGKDLDESGIQLSGGEVQRLILARALYKEAKMLILDEPTAALDAIAENEMYRMYGGLVENHTSLFISHRLSSTQFCDRILFLENGRIVEDGTHEELMRQKGQYAAMYEVQSHYYQEGEDEYAFEGSLAGNL</sequence>
<feature type="transmembrane region" description="Helical" evidence="7">
    <location>
        <begin position="154"/>
        <end position="182"/>
    </location>
</feature>
<evidence type="ECO:0000256" key="2">
    <source>
        <dbReference type="ARBA" id="ARBA00022692"/>
    </source>
</evidence>